<evidence type="ECO:0000256" key="8">
    <source>
        <dbReference type="ARBA" id="ARBA00023012"/>
    </source>
</evidence>
<dbReference type="InterPro" id="IPR036890">
    <property type="entry name" value="HATPase_C_sf"/>
</dbReference>
<keyword evidence="5" id="KW-0547">Nucleotide-binding</keyword>
<keyword evidence="3" id="KW-0597">Phosphoprotein</keyword>
<evidence type="ECO:0000259" key="9">
    <source>
        <dbReference type="PROSITE" id="PS50109"/>
    </source>
</evidence>
<dbReference type="Gene3D" id="3.30.565.10">
    <property type="entry name" value="Histidine kinase-like ATPase, C-terminal domain"/>
    <property type="match status" value="1"/>
</dbReference>
<dbReference type="Proteomes" id="UP001597180">
    <property type="component" value="Unassembled WGS sequence"/>
</dbReference>
<dbReference type="GO" id="GO:0016301">
    <property type="term" value="F:kinase activity"/>
    <property type="evidence" value="ECO:0007669"/>
    <property type="project" value="UniProtKB-KW"/>
</dbReference>
<keyword evidence="11" id="KW-1185">Reference proteome</keyword>
<accession>A0ABW3ULZ4</accession>
<dbReference type="PANTHER" id="PTHR43711:SF1">
    <property type="entry name" value="HISTIDINE KINASE 1"/>
    <property type="match status" value="1"/>
</dbReference>
<comment type="catalytic activity">
    <reaction evidence="1">
        <text>ATP + protein L-histidine = ADP + protein N-phospho-L-histidine.</text>
        <dbReference type="EC" id="2.7.13.3"/>
    </reaction>
</comment>
<proteinExistence type="predicted"/>
<feature type="domain" description="Histidine kinase" evidence="9">
    <location>
        <begin position="156"/>
        <end position="368"/>
    </location>
</feature>
<dbReference type="Pfam" id="PF00512">
    <property type="entry name" value="HisKA"/>
    <property type="match status" value="1"/>
</dbReference>
<dbReference type="InterPro" id="IPR050736">
    <property type="entry name" value="Sensor_HK_Regulatory"/>
</dbReference>
<organism evidence="10 11">
    <name type="scientific">Paenibacillus vulneris</name>
    <dbReference type="NCBI Taxonomy" id="1133364"/>
    <lineage>
        <taxon>Bacteria</taxon>
        <taxon>Bacillati</taxon>
        <taxon>Bacillota</taxon>
        <taxon>Bacilli</taxon>
        <taxon>Bacillales</taxon>
        <taxon>Paenibacillaceae</taxon>
        <taxon>Paenibacillus</taxon>
    </lineage>
</organism>
<evidence type="ECO:0000256" key="3">
    <source>
        <dbReference type="ARBA" id="ARBA00022553"/>
    </source>
</evidence>
<dbReference type="PRINTS" id="PR00344">
    <property type="entry name" value="BCTRLSENSOR"/>
</dbReference>
<gene>
    <name evidence="10" type="ORF">ACFQ4B_14430</name>
</gene>
<comment type="caution">
    <text evidence="10">The sequence shown here is derived from an EMBL/GenBank/DDBJ whole genome shotgun (WGS) entry which is preliminary data.</text>
</comment>
<keyword evidence="4" id="KW-0808">Transferase</keyword>
<keyword evidence="6 10" id="KW-0418">Kinase</keyword>
<dbReference type="Pfam" id="PF02518">
    <property type="entry name" value="HATPase_c"/>
    <property type="match status" value="1"/>
</dbReference>
<reference evidence="11" key="1">
    <citation type="journal article" date="2019" name="Int. J. Syst. Evol. Microbiol.">
        <title>The Global Catalogue of Microorganisms (GCM) 10K type strain sequencing project: providing services to taxonomists for standard genome sequencing and annotation.</title>
        <authorList>
            <consortium name="The Broad Institute Genomics Platform"/>
            <consortium name="The Broad Institute Genome Sequencing Center for Infectious Disease"/>
            <person name="Wu L."/>
            <person name="Ma J."/>
        </authorList>
    </citation>
    <scope>NUCLEOTIDE SEQUENCE [LARGE SCALE GENOMIC DNA]</scope>
    <source>
        <strain evidence="11">CCUG 53270</strain>
    </source>
</reference>
<dbReference type="SUPFAM" id="SSF55874">
    <property type="entry name" value="ATPase domain of HSP90 chaperone/DNA topoisomerase II/histidine kinase"/>
    <property type="match status" value="1"/>
</dbReference>
<keyword evidence="8" id="KW-0902">Two-component regulatory system</keyword>
<dbReference type="EMBL" id="JBHTLU010000015">
    <property type="protein sequence ID" value="MFD1221319.1"/>
    <property type="molecule type" value="Genomic_DNA"/>
</dbReference>
<sequence>MDAEPLLKHVRDKKSQVIEQWQKLMEEQILRGYNVSNMMRRGDIYFDYITDLHIPPEQHPIRQLVDDWCGRFEELGLQIIDIIQCSHSWRRALLDVLGDSLPATLYHQICLRIDDFEGILCKHYWQITLASMIEKDTAIHQLHDDLMNLIGKMAASMAHEIRNPLTSIKGFIKLLRSNIHSLPKEKIDSYLEFIEDECNNMHMQVTGFLSFSKKPMVEEEKEPISVKQMLEYNLSLLRPRLINENVNLCVKIPEHMTLRVQRLGIQQVLNNLINNGIDALSQAKYDKKMKISAFEDQRKAYIHITNNGPPIPAELAKSLFVPFVTNKTNGTGLGLTICKQIMHKNDGEISFSSTDKETVFMLTFPKSAS</sequence>
<protein>
    <recommendedName>
        <fullName evidence="2">histidine kinase</fullName>
        <ecNumber evidence="2">2.7.13.3</ecNumber>
    </recommendedName>
</protein>
<dbReference type="InterPro" id="IPR036097">
    <property type="entry name" value="HisK_dim/P_sf"/>
</dbReference>
<evidence type="ECO:0000313" key="10">
    <source>
        <dbReference type="EMBL" id="MFD1221319.1"/>
    </source>
</evidence>
<keyword evidence="7" id="KW-0067">ATP-binding</keyword>
<evidence type="ECO:0000313" key="11">
    <source>
        <dbReference type="Proteomes" id="UP001597180"/>
    </source>
</evidence>
<dbReference type="InterPro" id="IPR003661">
    <property type="entry name" value="HisK_dim/P_dom"/>
</dbReference>
<dbReference type="PROSITE" id="PS50109">
    <property type="entry name" value="HIS_KIN"/>
    <property type="match status" value="1"/>
</dbReference>
<evidence type="ECO:0000256" key="4">
    <source>
        <dbReference type="ARBA" id="ARBA00022679"/>
    </source>
</evidence>
<dbReference type="InterPro" id="IPR004358">
    <property type="entry name" value="Sig_transdc_His_kin-like_C"/>
</dbReference>
<dbReference type="SUPFAM" id="SSF47384">
    <property type="entry name" value="Homodimeric domain of signal transducing histidine kinase"/>
    <property type="match status" value="1"/>
</dbReference>
<dbReference type="InterPro" id="IPR003594">
    <property type="entry name" value="HATPase_dom"/>
</dbReference>
<dbReference type="PANTHER" id="PTHR43711">
    <property type="entry name" value="TWO-COMPONENT HISTIDINE KINASE"/>
    <property type="match status" value="1"/>
</dbReference>
<dbReference type="EC" id="2.7.13.3" evidence="2"/>
<dbReference type="Gene3D" id="1.10.287.130">
    <property type="match status" value="1"/>
</dbReference>
<dbReference type="SMART" id="SM00388">
    <property type="entry name" value="HisKA"/>
    <property type="match status" value="1"/>
</dbReference>
<evidence type="ECO:0000256" key="6">
    <source>
        <dbReference type="ARBA" id="ARBA00022777"/>
    </source>
</evidence>
<dbReference type="CDD" id="cd00082">
    <property type="entry name" value="HisKA"/>
    <property type="match status" value="1"/>
</dbReference>
<evidence type="ECO:0000256" key="2">
    <source>
        <dbReference type="ARBA" id="ARBA00012438"/>
    </source>
</evidence>
<evidence type="ECO:0000256" key="5">
    <source>
        <dbReference type="ARBA" id="ARBA00022741"/>
    </source>
</evidence>
<dbReference type="RefSeq" id="WP_345589848.1">
    <property type="nucleotide sequence ID" value="NZ_BAABJG010000021.1"/>
</dbReference>
<evidence type="ECO:0000256" key="1">
    <source>
        <dbReference type="ARBA" id="ARBA00000085"/>
    </source>
</evidence>
<evidence type="ECO:0000256" key="7">
    <source>
        <dbReference type="ARBA" id="ARBA00022840"/>
    </source>
</evidence>
<dbReference type="InterPro" id="IPR005467">
    <property type="entry name" value="His_kinase_dom"/>
</dbReference>
<dbReference type="SMART" id="SM00387">
    <property type="entry name" value="HATPase_c"/>
    <property type="match status" value="1"/>
</dbReference>
<name>A0ABW3ULZ4_9BACL</name>